<dbReference type="AlphaFoldDB" id="C5FEC8"/>
<dbReference type="GeneID" id="9228321"/>
<organism evidence="2 3">
    <name type="scientific">Arthroderma otae (strain ATCC MYA-4605 / CBS 113480)</name>
    <name type="common">Microsporum canis</name>
    <dbReference type="NCBI Taxonomy" id="554155"/>
    <lineage>
        <taxon>Eukaryota</taxon>
        <taxon>Fungi</taxon>
        <taxon>Dikarya</taxon>
        <taxon>Ascomycota</taxon>
        <taxon>Pezizomycotina</taxon>
        <taxon>Eurotiomycetes</taxon>
        <taxon>Eurotiomycetidae</taxon>
        <taxon>Onygenales</taxon>
        <taxon>Arthrodermataceae</taxon>
        <taxon>Microsporum</taxon>
    </lineage>
</organism>
<dbReference type="HOGENOM" id="CLU_079697_2_0_1"/>
<gene>
    <name evidence="2" type="ORF">MCYG_01050</name>
</gene>
<accession>C5FEC8</accession>
<evidence type="ECO:0000256" key="1">
    <source>
        <dbReference type="SAM" id="MobiDB-lite"/>
    </source>
</evidence>
<dbReference type="Proteomes" id="UP000002035">
    <property type="component" value="Unassembled WGS sequence"/>
</dbReference>
<keyword evidence="3" id="KW-1185">Reference proteome</keyword>
<dbReference type="OMA" id="RRIMPRY"/>
<dbReference type="EMBL" id="DS995701">
    <property type="protein sequence ID" value="EEQ28162.1"/>
    <property type="molecule type" value="Genomic_DNA"/>
</dbReference>
<feature type="compositionally biased region" description="Pro residues" evidence="1">
    <location>
        <begin position="113"/>
        <end position="156"/>
    </location>
</feature>
<dbReference type="OrthoDB" id="76567at2759"/>
<dbReference type="eggNOG" id="KOG3454">
    <property type="taxonomic scope" value="Eukaryota"/>
</dbReference>
<feature type="compositionally biased region" description="Low complexity" evidence="1">
    <location>
        <begin position="157"/>
        <end position="201"/>
    </location>
</feature>
<sequence>MNLLSNLKGSPSSLYSLFPAQAIAAETLYLGLYIRVKKKIGHEKAQSVIDSITSSYAAEGQANANPMLQHVAGQAGYPPIPFGFPAPGGRGMPFPPPFPPSGAPGSGDKSMPIPMPLPNMPPGSLPFPPPPPGGFPPNFQFPPPGAGGVPPLPPFPGQQGQMPGQGPSSAGGPPAPPGLGQQQAGGLPHGPQAPPGLGDSR</sequence>
<protein>
    <submittedName>
        <fullName evidence="2">Diaphanous-1</fullName>
    </submittedName>
</protein>
<feature type="compositionally biased region" description="Pro residues" evidence="1">
    <location>
        <begin position="93"/>
        <end position="102"/>
    </location>
</feature>
<dbReference type="STRING" id="554155.C5FEC8"/>
<name>C5FEC8_ARTOC</name>
<dbReference type="RefSeq" id="XP_002850946.1">
    <property type="nucleotide sequence ID" value="XM_002850900.1"/>
</dbReference>
<dbReference type="VEuPathDB" id="FungiDB:MCYG_01050"/>
<feature type="region of interest" description="Disordered" evidence="1">
    <location>
        <begin position="83"/>
        <end position="201"/>
    </location>
</feature>
<evidence type="ECO:0000313" key="3">
    <source>
        <dbReference type="Proteomes" id="UP000002035"/>
    </source>
</evidence>
<reference evidence="3" key="1">
    <citation type="journal article" date="2012" name="MBio">
        <title>Comparative genome analysis of Trichophyton rubrum and related dermatophytes reveals candidate genes involved in infection.</title>
        <authorList>
            <person name="Martinez D.A."/>
            <person name="Oliver B.G."/>
            <person name="Graeser Y."/>
            <person name="Goldberg J.M."/>
            <person name="Li W."/>
            <person name="Martinez-Rossi N.M."/>
            <person name="Monod M."/>
            <person name="Shelest E."/>
            <person name="Barton R.C."/>
            <person name="Birch E."/>
            <person name="Brakhage A.A."/>
            <person name="Chen Z."/>
            <person name="Gurr S.J."/>
            <person name="Heiman D."/>
            <person name="Heitman J."/>
            <person name="Kosti I."/>
            <person name="Rossi A."/>
            <person name="Saif S."/>
            <person name="Samalova M."/>
            <person name="Saunders C.W."/>
            <person name="Shea T."/>
            <person name="Summerbell R.C."/>
            <person name="Xu J."/>
            <person name="Young S."/>
            <person name="Zeng Q."/>
            <person name="Birren B.W."/>
            <person name="Cuomo C.A."/>
            <person name="White T.C."/>
        </authorList>
    </citation>
    <scope>NUCLEOTIDE SEQUENCE [LARGE SCALE GENOMIC DNA]</scope>
    <source>
        <strain evidence="3">ATCC MYA-4605 / CBS 113480</strain>
    </source>
</reference>
<proteinExistence type="predicted"/>
<evidence type="ECO:0000313" key="2">
    <source>
        <dbReference type="EMBL" id="EEQ28162.1"/>
    </source>
</evidence>